<gene>
    <name evidence="2" type="ORF">ERS008529_03497</name>
    <name evidence="3" type="ORF">ERS137968_04032</name>
</gene>
<protein>
    <submittedName>
        <fullName evidence="2">Secretion system effector protein SseF</fullName>
    </submittedName>
</protein>
<sequence length="287" mass="30958">MSQITASQITQCPDALSESDLARINFHQKLESEKPILCIPAKLIDEFKNKIIEDTKVDVNKLGDTQEGELDELKNASVKLAKKQFFINVIESIISLTSFVVGVGLSVCSGGVATPVAVLAGLNLMLSLSNLACAYHNWNCASKNKETLTMGSDAIQQAVFMLAKYCQASPTNAKKIARFTAYFIKAGIVVSLGMIGGVVHPVVNNSLCLLAKNYAPILTSIMSVVAAGALGTWINHDKDEKDAVIAKLVTNEKKTVEQLAELNGGLKMLAAFETFIKLSEENQSQSY</sequence>
<evidence type="ECO:0000313" key="2">
    <source>
        <dbReference type="EMBL" id="CNI24923.1"/>
    </source>
</evidence>
<feature type="transmembrane region" description="Helical" evidence="1">
    <location>
        <begin position="182"/>
        <end position="202"/>
    </location>
</feature>
<evidence type="ECO:0000313" key="3">
    <source>
        <dbReference type="EMBL" id="CRY68902.1"/>
    </source>
</evidence>
<accession>A0A0T9QSY1</accession>
<reference evidence="3 4" key="2">
    <citation type="submission" date="2015-03" db="EMBL/GenBank/DDBJ databases">
        <authorList>
            <consortium name="Pathogen Informatics"/>
            <person name="Murphy D."/>
        </authorList>
    </citation>
    <scope>NUCLEOTIDE SEQUENCE [LARGE SCALE GENOMIC DNA]</scope>
    <source>
        <strain evidence="4">type strain: CIP110230</strain>
        <strain evidence="3">Type strain: CIP110230</strain>
    </source>
</reference>
<feature type="transmembrane region" description="Helical" evidence="1">
    <location>
        <begin position="214"/>
        <end position="234"/>
    </location>
</feature>
<evidence type="ECO:0000256" key="1">
    <source>
        <dbReference type="SAM" id="Phobius"/>
    </source>
</evidence>
<name>A0A0T9QSY1_9GAMM</name>
<feature type="transmembrane region" description="Helical" evidence="1">
    <location>
        <begin position="85"/>
        <end position="107"/>
    </location>
</feature>
<dbReference type="EMBL" id="CQAZ01000036">
    <property type="protein sequence ID" value="CNI24923.1"/>
    <property type="molecule type" value="Genomic_DNA"/>
</dbReference>
<keyword evidence="1" id="KW-1133">Transmembrane helix</keyword>
<organism evidence="2 5">
    <name type="scientific">Yersinia pekkanenii</name>
    <dbReference type="NCBI Taxonomy" id="1288385"/>
    <lineage>
        <taxon>Bacteria</taxon>
        <taxon>Pseudomonadati</taxon>
        <taxon>Pseudomonadota</taxon>
        <taxon>Gammaproteobacteria</taxon>
        <taxon>Enterobacterales</taxon>
        <taxon>Yersiniaceae</taxon>
        <taxon>Yersinia</taxon>
    </lineage>
</organism>
<reference evidence="5" key="3">
    <citation type="submission" date="2015-03" db="EMBL/GenBank/DDBJ databases">
        <authorList>
            <consortium name="Pathogen Informatics"/>
        </authorList>
    </citation>
    <scope>NUCLEOTIDE SEQUENCE [LARGE SCALE GENOMIC DNA]</scope>
    <source>
        <strain evidence="5">A125KOH2</strain>
    </source>
</reference>
<keyword evidence="1" id="KW-0812">Transmembrane</keyword>
<dbReference type="Proteomes" id="UP000044625">
    <property type="component" value="Unassembled WGS sequence"/>
</dbReference>
<dbReference type="STRING" id="1288385.ERS137968_04032"/>
<dbReference type="Proteomes" id="UP000045840">
    <property type="component" value="Unassembled WGS sequence"/>
</dbReference>
<keyword evidence="1" id="KW-0472">Membrane</keyword>
<dbReference type="OrthoDB" id="6480792at2"/>
<dbReference type="RefSeq" id="WP_049614408.1">
    <property type="nucleotide sequence ID" value="NZ_CAWMMU010000028.1"/>
</dbReference>
<reference evidence="2" key="1">
    <citation type="submission" date="2015-03" db="EMBL/GenBank/DDBJ databases">
        <authorList>
            <person name="Murphy D."/>
        </authorList>
    </citation>
    <scope>NUCLEOTIDE SEQUENCE [LARGE SCALE GENOMIC DNA]</scope>
    <source>
        <strain evidence="2">A125KOH2</strain>
    </source>
</reference>
<evidence type="ECO:0000313" key="4">
    <source>
        <dbReference type="Proteomes" id="UP000044625"/>
    </source>
</evidence>
<keyword evidence="4" id="KW-1185">Reference proteome</keyword>
<dbReference type="AlphaFoldDB" id="A0A0T9QSY1"/>
<dbReference type="EMBL" id="CWJL01000028">
    <property type="protein sequence ID" value="CRY68902.1"/>
    <property type="molecule type" value="Genomic_DNA"/>
</dbReference>
<proteinExistence type="predicted"/>
<feature type="transmembrane region" description="Helical" evidence="1">
    <location>
        <begin position="113"/>
        <end position="135"/>
    </location>
</feature>
<evidence type="ECO:0000313" key="5">
    <source>
        <dbReference type="Proteomes" id="UP000045840"/>
    </source>
</evidence>